<dbReference type="PANTHER" id="PTHR42925">
    <property type="entry name" value="MULTIDRUG AND TOXIN EFFLUX PROTEIN MATE FAMILY"/>
    <property type="match status" value="1"/>
</dbReference>
<gene>
    <name evidence="8" type="ORF">GCM10008018_31520</name>
</gene>
<feature type="transmembrane region" description="Helical" evidence="7">
    <location>
        <begin position="346"/>
        <end position="363"/>
    </location>
</feature>
<keyword evidence="4 7" id="KW-0812">Transmembrane</keyword>
<feature type="transmembrane region" description="Helical" evidence="7">
    <location>
        <begin position="12"/>
        <end position="31"/>
    </location>
</feature>
<evidence type="ECO:0000256" key="1">
    <source>
        <dbReference type="ARBA" id="ARBA00004651"/>
    </source>
</evidence>
<accession>A0ABQ1EQW8</accession>
<keyword evidence="2" id="KW-0813">Transport</keyword>
<dbReference type="PANTHER" id="PTHR42925:SF2">
    <property type="entry name" value="NA+ DRIVEN MULTIDRUG EFFLUX PUMP"/>
    <property type="match status" value="1"/>
</dbReference>
<dbReference type="EMBL" id="BMHE01000014">
    <property type="protein sequence ID" value="GFZ83198.1"/>
    <property type="molecule type" value="Genomic_DNA"/>
</dbReference>
<protein>
    <submittedName>
        <fullName evidence="8">MATE family efflux transporter</fullName>
    </submittedName>
</protein>
<feature type="transmembrane region" description="Helical" evidence="7">
    <location>
        <begin position="281"/>
        <end position="301"/>
    </location>
</feature>
<keyword evidence="9" id="KW-1185">Reference proteome</keyword>
<dbReference type="InterPro" id="IPR047135">
    <property type="entry name" value="YsiQ"/>
</dbReference>
<feature type="transmembrane region" description="Helical" evidence="7">
    <location>
        <begin position="239"/>
        <end position="261"/>
    </location>
</feature>
<dbReference type="NCBIfam" id="TIGR00797">
    <property type="entry name" value="matE"/>
    <property type="match status" value="1"/>
</dbReference>
<comment type="caution">
    <text evidence="8">The sequence shown here is derived from an EMBL/GenBank/DDBJ whole genome shotgun (WGS) entry which is preliminary data.</text>
</comment>
<evidence type="ECO:0000256" key="4">
    <source>
        <dbReference type="ARBA" id="ARBA00022692"/>
    </source>
</evidence>
<feature type="transmembrane region" description="Helical" evidence="7">
    <location>
        <begin position="410"/>
        <end position="429"/>
    </location>
</feature>
<evidence type="ECO:0000256" key="2">
    <source>
        <dbReference type="ARBA" id="ARBA00022448"/>
    </source>
</evidence>
<organism evidence="8 9">
    <name type="scientific">Paenibacillus marchantiophytorum</name>
    <dbReference type="NCBI Taxonomy" id="1619310"/>
    <lineage>
        <taxon>Bacteria</taxon>
        <taxon>Bacillati</taxon>
        <taxon>Bacillota</taxon>
        <taxon>Bacilli</taxon>
        <taxon>Bacillales</taxon>
        <taxon>Paenibacillaceae</taxon>
        <taxon>Paenibacillus</taxon>
    </lineage>
</organism>
<dbReference type="Pfam" id="PF01554">
    <property type="entry name" value="MatE"/>
    <property type="match status" value="2"/>
</dbReference>
<dbReference type="PIRSF" id="PIRSF006603">
    <property type="entry name" value="DinF"/>
    <property type="match status" value="1"/>
</dbReference>
<proteinExistence type="predicted"/>
<dbReference type="CDD" id="cd13134">
    <property type="entry name" value="MATE_like_8"/>
    <property type="match status" value="1"/>
</dbReference>
<feature type="transmembrane region" description="Helical" evidence="7">
    <location>
        <begin position="130"/>
        <end position="150"/>
    </location>
</feature>
<keyword evidence="3" id="KW-1003">Cell membrane</keyword>
<feature type="transmembrane region" description="Helical" evidence="7">
    <location>
        <begin position="189"/>
        <end position="212"/>
    </location>
</feature>
<feature type="transmembrane region" description="Helical" evidence="7">
    <location>
        <begin position="384"/>
        <end position="404"/>
    </location>
</feature>
<keyword evidence="5 7" id="KW-1133">Transmembrane helix</keyword>
<feature type="transmembrane region" description="Helical" evidence="7">
    <location>
        <begin position="313"/>
        <end position="334"/>
    </location>
</feature>
<name>A0ABQ1EQW8_9BACL</name>
<feature type="transmembrane region" description="Helical" evidence="7">
    <location>
        <begin position="162"/>
        <end position="183"/>
    </location>
</feature>
<dbReference type="Proteomes" id="UP000615455">
    <property type="component" value="Unassembled WGS sequence"/>
</dbReference>
<dbReference type="InterPro" id="IPR048279">
    <property type="entry name" value="MdtK-like"/>
</dbReference>
<reference evidence="9" key="1">
    <citation type="journal article" date="2019" name="Int. J. Syst. Evol. Microbiol.">
        <title>The Global Catalogue of Microorganisms (GCM) 10K type strain sequencing project: providing services to taxonomists for standard genome sequencing and annotation.</title>
        <authorList>
            <consortium name="The Broad Institute Genomics Platform"/>
            <consortium name="The Broad Institute Genome Sequencing Center for Infectious Disease"/>
            <person name="Wu L."/>
            <person name="Ma J."/>
        </authorList>
    </citation>
    <scope>NUCLEOTIDE SEQUENCE [LARGE SCALE GENOMIC DNA]</scope>
    <source>
        <strain evidence="9">CGMCC 1.15043</strain>
    </source>
</reference>
<keyword evidence="6 7" id="KW-0472">Membrane</keyword>
<evidence type="ECO:0000256" key="5">
    <source>
        <dbReference type="ARBA" id="ARBA00022989"/>
    </source>
</evidence>
<evidence type="ECO:0000313" key="9">
    <source>
        <dbReference type="Proteomes" id="UP000615455"/>
    </source>
</evidence>
<feature type="transmembrane region" description="Helical" evidence="7">
    <location>
        <begin position="43"/>
        <end position="66"/>
    </location>
</feature>
<evidence type="ECO:0000313" key="8">
    <source>
        <dbReference type="EMBL" id="GFZ83198.1"/>
    </source>
</evidence>
<evidence type="ECO:0000256" key="3">
    <source>
        <dbReference type="ARBA" id="ARBA00022475"/>
    </source>
</evidence>
<comment type="subcellular location">
    <subcellularLocation>
        <location evidence="1">Cell membrane</location>
        <topology evidence="1">Multi-pass membrane protein</topology>
    </subcellularLocation>
</comment>
<feature type="transmembrane region" description="Helical" evidence="7">
    <location>
        <begin position="87"/>
        <end position="110"/>
    </location>
</feature>
<evidence type="ECO:0000256" key="6">
    <source>
        <dbReference type="ARBA" id="ARBA00023136"/>
    </source>
</evidence>
<dbReference type="InterPro" id="IPR002528">
    <property type="entry name" value="MATE_fam"/>
</dbReference>
<evidence type="ECO:0000256" key="7">
    <source>
        <dbReference type="SAM" id="Phobius"/>
    </source>
</evidence>
<sequence>MAMETAKKMTLFGLVWPIMIELFLQFMIGTADTLMVSRISDDAVAVVGISNQFFQAVIMLFVLISSGAGIVISQKLGAGKEEEARKVASMAFTLTVGLGLVVSLFLFFGANIFVNMLHVPESLHAMTYQYIRVVGSGTIVMSAILTLSTVIRSTGNTKGPMLVAVGMNIIHIIGNYVFIFGALGLPKWGLLGVSLSTVGSRAIALLVLFYIFRKSFTGLIQWRDLRLFDRPLLKEVAKVGLPMAFSSASWTISQVILFSMIATMGAEQLAARTYLNTMESFSFLAGWSFAMAVQIQVAHLFGAGQMEKAYRSLYKALFWGELIVITNTILLFIFGKNVVGAFTDNQEIISIVVGVMALNLLLQPLKMWNMPLNNALNAVGETKYVMNISIVCMWIIAVGGTYLFGLQLGWLIYGVYVAMILDEGIRGFLVQRRWLARKKLPKESAPMIQERRGIAGQM</sequence>